<dbReference type="SMART" id="SM00679">
    <property type="entry name" value="CTNS"/>
    <property type="match status" value="2"/>
</dbReference>
<accession>A0A553HU99</accession>
<dbReference type="AlphaFoldDB" id="A0A553HU99"/>
<reference evidence="8" key="1">
    <citation type="submission" date="2019-06" db="EMBL/GenBank/DDBJ databases">
        <title>Draft genome sequence of the griseofulvin-producing fungus Xylaria cubensis strain G536.</title>
        <authorList>
            <person name="Mead M.E."/>
            <person name="Raja H.A."/>
            <person name="Steenwyk J.L."/>
            <person name="Knowles S.L."/>
            <person name="Oberlies N.H."/>
            <person name="Rokas A."/>
        </authorList>
    </citation>
    <scope>NUCLEOTIDE SEQUENCE [LARGE SCALE GENOMIC DNA]</scope>
    <source>
        <strain evidence="8">G536</strain>
    </source>
</reference>
<evidence type="ECO:0000256" key="2">
    <source>
        <dbReference type="ARBA" id="ARBA00022692"/>
    </source>
</evidence>
<dbReference type="GO" id="GO:0016020">
    <property type="term" value="C:membrane"/>
    <property type="evidence" value="ECO:0007669"/>
    <property type="project" value="UniProtKB-SubCell"/>
</dbReference>
<evidence type="ECO:0000256" key="4">
    <source>
        <dbReference type="ARBA" id="ARBA00023136"/>
    </source>
</evidence>
<feature type="transmembrane region" description="Helical" evidence="6">
    <location>
        <begin position="104"/>
        <end position="126"/>
    </location>
</feature>
<gene>
    <name evidence="7" type="ORF">FHL15_007523</name>
</gene>
<dbReference type="Pfam" id="PF04193">
    <property type="entry name" value="PQ-loop"/>
    <property type="match status" value="1"/>
</dbReference>
<feature type="region of interest" description="Disordered" evidence="5">
    <location>
        <begin position="265"/>
        <end position="303"/>
    </location>
</feature>
<dbReference type="Proteomes" id="UP000319160">
    <property type="component" value="Unassembled WGS sequence"/>
</dbReference>
<keyword evidence="2 6" id="KW-0812">Transmembrane</keyword>
<dbReference type="PANTHER" id="PTHR16201:SF37">
    <property type="entry name" value="PQ-LOOP REPEAT-CONTAINING PROTEIN"/>
    <property type="match status" value="1"/>
</dbReference>
<proteinExistence type="predicted"/>
<comment type="subcellular location">
    <subcellularLocation>
        <location evidence="1">Membrane</location>
        <topology evidence="1">Multi-pass membrane protein</topology>
    </subcellularLocation>
</comment>
<feature type="transmembrane region" description="Helical" evidence="6">
    <location>
        <begin position="197"/>
        <end position="222"/>
    </location>
</feature>
<feature type="transmembrane region" description="Helical" evidence="6">
    <location>
        <begin position="138"/>
        <end position="157"/>
    </location>
</feature>
<dbReference type="EMBL" id="VFLP01000044">
    <property type="protein sequence ID" value="TRX91518.1"/>
    <property type="molecule type" value="Genomic_DNA"/>
</dbReference>
<dbReference type="Gene3D" id="1.20.1280.290">
    <property type="match status" value="1"/>
</dbReference>
<feature type="transmembrane region" description="Helical" evidence="6">
    <location>
        <begin position="45"/>
        <end position="67"/>
    </location>
</feature>
<sequence length="303" mass="33803">MAPQGDIPVAASVLGTIGTVLWSVQLIPQAWTNWRTKTTEGFPAIMMFLWAITLILGGVPTGIYAIVQNFNIPLQVQPQIFMSLCLLNWGQILLYSHKWPLWKVLIVATGTAAVFAGVEAALILTLRPVYGAGNETPVIVIGVVAAILLATGLLPPYGEAWKRRGRIIGINFVFLTMDFLGALFSLLSLVAQHTFDILGGVMYIVCIILEIGIFASHLIWLFRTRRIRNTAKLDEKTFDDVRAEYEQQGLPFKFAERKLNWPWKKNRSNEEMGTNNRDEPSILRPVAPKQQGNRDARSNNESA</sequence>
<comment type="caution">
    <text evidence="7">The sequence shown here is derived from an EMBL/GenBank/DDBJ whole genome shotgun (WGS) entry which is preliminary data.</text>
</comment>
<evidence type="ECO:0000256" key="3">
    <source>
        <dbReference type="ARBA" id="ARBA00022989"/>
    </source>
</evidence>
<feature type="transmembrane region" description="Helical" evidence="6">
    <location>
        <begin position="169"/>
        <end position="191"/>
    </location>
</feature>
<dbReference type="PANTHER" id="PTHR16201">
    <property type="entry name" value="SEVEN TRANSMEMBRANE PROTEIN 1-RELATED"/>
    <property type="match status" value="1"/>
</dbReference>
<name>A0A553HU99_9PEZI</name>
<evidence type="ECO:0000256" key="5">
    <source>
        <dbReference type="SAM" id="MobiDB-lite"/>
    </source>
</evidence>
<protein>
    <recommendedName>
        <fullName evidence="9">PQ loop repeat protein</fullName>
    </recommendedName>
</protein>
<evidence type="ECO:0000313" key="7">
    <source>
        <dbReference type="EMBL" id="TRX91518.1"/>
    </source>
</evidence>
<feature type="transmembrane region" description="Helical" evidence="6">
    <location>
        <begin position="6"/>
        <end position="24"/>
    </location>
</feature>
<evidence type="ECO:0000313" key="8">
    <source>
        <dbReference type="Proteomes" id="UP000319160"/>
    </source>
</evidence>
<evidence type="ECO:0000256" key="1">
    <source>
        <dbReference type="ARBA" id="ARBA00004141"/>
    </source>
</evidence>
<evidence type="ECO:0008006" key="9">
    <source>
        <dbReference type="Google" id="ProtNLM"/>
    </source>
</evidence>
<dbReference type="InterPro" id="IPR051415">
    <property type="entry name" value="LAAT-1"/>
</dbReference>
<feature type="compositionally biased region" description="Basic and acidic residues" evidence="5">
    <location>
        <begin position="292"/>
        <end position="303"/>
    </location>
</feature>
<keyword evidence="4 6" id="KW-0472">Membrane</keyword>
<organism evidence="7 8">
    <name type="scientific">Xylaria flabelliformis</name>
    <dbReference type="NCBI Taxonomy" id="2512241"/>
    <lineage>
        <taxon>Eukaryota</taxon>
        <taxon>Fungi</taxon>
        <taxon>Dikarya</taxon>
        <taxon>Ascomycota</taxon>
        <taxon>Pezizomycotina</taxon>
        <taxon>Sordariomycetes</taxon>
        <taxon>Xylariomycetidae</taxon>
        <taxon>Xylariales</taxon>
        <taxon>Xylariaceae</taxon>
        <taxon>Xylaria</taxon>
    </lineage>
</organism>
<evidence type="ECO:0000256" key="6">
    <source>
        <dbReference type="SAM" id="Phobius"/>
    </source>
</evidence>
<keyword evidence="3 6" id="KW-1133">Transmembrane helix</keyword>
<keyword evidence="8" id="KW-1185">Reference proteome</keyword>
<dbReference type="OrthoDB" id="407617at2759"/>
<dbReference type="InterPro" id="IPR006603">
    <property type="entry name" value="PQ-loop_rpt"/>
</dbReference>